<dbReference type="GO" id="GO:0006310">
    <property type="term" value="P:DNA recombination"/>
    <property type="evidence" value="ECO:0007669"/>
    <property type="project" value="UniProtKB-UniRule"/>
</dbReference>
<proteinExistence type="inferred from homology"/>
<dbReference type="InterPro" id="IPR000093">
    <property type="entry name" value="DNA_Rcmb_RecR"/>
</dbReference>
<dbReference type="Pfam" id="PF21176">
    <property type="entry name" value="RecR_HhH"/>
    <property type="match status" value="1"/>
</dbReference>
<dbReference type="Pfam" id="PF13662">
    <property type="entry name" value="Toprim_4"/>
    <property type="match status" value="1"/>
</dbReference>
<comment type="function">
    <text evidence="7">May play a role in DNA repair. It seems to be involved in an RecBC-independent recombinational process of DNA repair. It may act with RecF and RecO.</text>
</comment>
<dbReference type="PROSITE" id="PS01300">
    <property type="entry name" value="RECR"/>
    <property type="match status" value="1"/>
</dbReference>
<sequence>MSYHITALDELVEQFEKLPGIGHKTAQRLAFYVLGMDLTDAQLFADTMVRAKKTIKRCQVCQNLSDSDTCAICADTTRDKSTICVVEDPRDVFAFERTKEYFGSYHILGGLLSPMDGIGPEQLFIKQLLARLSSGQVKEVIMATPPTVEGEATAMYISRLIKPLGVKVTRLAYGIPVGGTLEYADEVTLYRALEGRNEL</sequence>
<feature type="zinc finger region" description="C4-type" evidence="7">
    <location>
        <begin position="58"/>
        <end position="73"/>
    </location>
</feature>
<dbReference type="PANTHER" id="PTHR30446:SF0">
    <property type="entry name" value="RECOMBINATION PROTEIN RECR"/>
    <property type="match status" value="1"/>
</dbReference>
<dbReference type="Gene3D" id="1.10.8.420">
    <property type="entry name" value="RecR Domain 1"/>
    <property type="match status" value="1"/>
</dbReference>
<reference evidence="9" key="1">
    <citation type="submission" date="2015-09" db="EMBL/GenBank/DDBJ databases">
        <authorList>
            <consortium name="Pathogen Informatics"/>
        </authorList>
    </citation>
    <scope>NUCLEOTIDE SEQUENCE</scope>
    <source>
        <strain evidence="9">2789STDY5834896</strain>
    </source>
</reference>
<keyword evidence="1 7" id="KW-0479">Metal-binding</keyword>
<evidence type="ECO:0000313" key="9">
    <source>
        <dbReference type="EMBL" id="SCJ34297.1"/>
    </source>
</evidence>
<dbReference type="InterPro" id="IPR023627">
    <property type="entry name" value="Rcmb_RecR"/>
</dbReference>
<dbReference type="InterPro" id="IPR006171">
    <property type="entry name" value="TOPRIM_dom"/>
</dbReference>
<evidence type="ECO:0000256" key="5">
    <source>
        <dbReference type="ARBA" id="ARBA00023172"/>
    </source>
</evidence>
<dbReference type="InterPro" id="IPR015967">
    <property type="entry name" value="Rcmb_RecR_Znf"/>
</dbReference>
<evidence type="ECO:0000256" key="2">
    <source>
        <dbReference type="ARBA" id="ARBA00022763"/>
    </source>
</evidence>
<dbReference type="AlphaFoldDB" id="A0A1C6FMT0"/>
<keyword evidence="5 7" id="KW-0233">DNA recombination</keyword>
<dbReference type="EMBL" id="FMHG01000001">
    <property type="protein sequence ID" value="SCJ34297.1"/>
    <property type="molecule type" value="Genomic_DNA"/>
</dbReference>
<dbReference type="GO" id="GO:0003677">
    <property type="term" value="F:DNA binding"/>
    <property type="evidence" value="ECO:0007669"/>
    <property type="project" value="UniProtKB-UniRule"/>
</dbReference>
<feature type="domain" description="Toprim" evidence="8">
    <location>
        <begin position="81"/>
        <end position="176"/>
    </location>
</feature>
<keyword evidence="4 7" id="KW-0862">Zinc</keyword>
<evidence type="ECO:0000256" key="3">
    <source>
        <dbReference type="ARBA" id="ARBA00022771"/>
    </source>
</evidence>
<dbReference type="NCBIfam" id="TIGR00615">
    <property type="entry name" value="recR"/>
    <property type="match status" value="1"/>
</dbReference>
<dbReference type="Pfam" id="PF02132">
    <property type="entry name" value="RecR_ZnF"/>
    <property type="match status" value="1"/>
</dbReference>
<keyword evidence="3 7" id="KW-0863">Zinc-finger</keyword>
<dbReference type="InterPro" id="IPR034137">
    <property type="entry name" value="TOPRIM_RecR"/>
</dbReference>
<dbReference type="GO" id="GO:0008270">
    <property type="term" value="F:zinc ion binding"/>
    <property type="evidence" value="ECO:0007669"/>
    <property type="project" value="UniProtKB-KW"/>
</dbReference>
<keyword evidence="2 7" id="KW-0227">DNA damage</keyword>
<organism evidence="9">
    <name type="scientific">uncultured Anaerotruncus sp</name>
    <dbReference type="NCBI Taxonomy" id="905011"/>
    <lineage>
        <taxon>Bacteria</taxon>
        <taxon>Bacillati</taxon>
        <taxon>Bacillota</taxon>
        <taxon>Clostridia</taxon>
        <taxon>Eubacteriales</taxon>
        <taxon>Oscillospiraceae</taxon>
        <taxon>Anaerotruncus</taxon>
        <taxon>environmental samples</taxon>
    </lineage>
</organism>
<dbReference type="CDD" id="cd01025">
    <property type="entry name" value="TOPRIM_recR"/>
    <property type="match status" value="1"/>
</dbReference>
<evidence type="ECO:0000256" key="1">
    <source>
        <dbReference type="ARBA" id="ARBA00022723"/>
    </source>
</evidence>
<evidence type="ECO:0000256" key="7">
    <source>
        <dbReference type="HAMAP-Rule" id="MF_00017"/>
    </source>
</evidence>
<keyword evidence="6 7" id="KW-0234">DNA repair</keyword>
<dbReference type="PANTHER" id="PTHR30446">
    <property type="entry name" value="RECOMBINATION PROTEIN RECR"/>
    <property type="match status" value="1"/>
</dbReference>
<dbReference type="SMART" id="SM00493">
    <property type="entry name" value="TOPRIM"/>
    <property type="match status" value="1"/>
</dbReference>
<dbReference type="Gene3D" id="6.10.250.240">
    <property type="match status" value="1"/>
</dbReference>
<evidence type="ECO:0000256" key="6">
    <source>
        <dbReference type="ARBA" id="ARBA00023204"/>
    </source>
</evidence>
<evidence type="ECO:0000256" key="4">
    <source>
        <dbReference type="ARBA" id="ARBA00022833"/>
    </source>
</evidence>
<dbReference type="HAMAP" id="MF_00017">
    <property type="entry name" value="RecR"/>
    <property type="match status" value="1"/>
</dbReference>
<accession>A0A1C6FMT0</accession>
<gene>
    <name evidence="7 9" type="primary">recR</name>
    <name evidence="9" type="ORF">SAMEA3545359_00040</name>
</gene>
<dbReference type="GO" id="GO:0006281">
    <property type="term" value="P:DNA repair"/>
    <property type="evidence" value="ECO:0007669"/>
    <property type="project" value="UniProtKB-UniRule"/>
</dbReference>
<evidence type="ECO:0000259" key="8">
    <source>
        <dbReference type="PROSITE" id="PS50880"/>
    </source>
</evidence>
<protein>
    <recommendedName>
        <fullName evidence="7">Recombination protein RecR</fullName>
    </recommendedName>
</protein>
<name>A0A1C6FMT0_9FIRM</name>
<dbReference type="Gene3D" id="3.40.1360.10">
    <property type="match status" value="1"/>
</dbReference>
<comment type="similarity">
    <text evidence="7">Belongs to the RecR family.</text>
</comment>
<dbReference type="Pfam" id="PF21175">
    <property type="entry name" value="RecR_C"/>
    <property type="match status" value="1"/>
</dbReference>
<dbReference type="SUPFAM" id="SSF111304">
    <property type="entry name" value="Recombination protein RecR"/>
    <property type="match status" value="1"/>
</dbReference>
<dbReference type="Gene3D" id="3.30.60.80">
    <property type="match status" value="1"/>
</dbReference>
<dbReference type="PROSITE" id="PS50880">
    <property type="entry name" value="TOPRIM"/>
    <property type="match status" value="1"/>
</dbReference>